<evidence type="ECO:0000256" key="1">
    <source>
        <dbReference type="SAM" id="MobiDB-lite"/>
    </source>
</evidence>
<sequence length="420" mass="47063">MEATIPSVSGLTQACVSISPNITNVTSTQDKAAKRRARDAERKRLKRAADPKLRQREAALKRRRRAADREHRAREAALARERRAAGPGVRDREAQRKRRKRAAEPDLREREAARKRQQREAAPDAARERAAIAAARAKQHAQPDVRFKRDFLDQGFGHSCKVCHRLWSDNNLTRIGNIRNETHRIKALSVLCNKLYASNDCKSMPNYNDYVVCALCKDSLIAGRVPAMSVSYGYRYPPRPDHLPELNTVEERLIAPRLPFMSIRRLTHGNGQNGIKGQVVNVPDDAAIDIHIKRRLVEIDESTYSSTCPGPTQEVQAESSRPSKRGVDVAVGTPRISDHNLCKSSQASVVPVRIHRWTETSDLEDLQDTAEVAGEPRVGCIFRGLSARGSCTPEQVVASRSLHDMEGVRFPVLLLPLLHF</sequence>
<dbReference type="EMBL" id="GFPF01008667">
    <property type="protein sequence ID" value="MAA19813.1"/>
    <property type="molecule type" value="Transcribed_RNA"/>
</dbReference>
<dbReference type="Pfam" id="PF20209">
    <property type="entry name" value="DUF6570"/>
    <property type="match status" value="1"/>
</dbReference>
<feature type="compositionally biased region" description="Basic and acidic residues" evidence="1">
    <location>
        <begin position="38"/>
        <end position="60"/>
    </location>
</feature>
<evidence type="ECO:0000259" key="2">
    <source>
        <dbReference type="Pfam" id="PF20209"/>
    </source>
</evidence>
<protein>
    <recommendedName>
        <fullName evidence="2">DUF6570 domain-containing protein</fullName>
    </recommendedName>
</protein>
<feature type="region of interest" description="Disordered" evidence="1">
    <location>
        <begin position="303"/>
        <end position="326"/>
    </location>
</feature>
<name>A0A224YZQ9_9ACAR</name>
<dbReference type="AlphaFoldDB" id="A0A224YZQ9"/>
<feature type="compositionally biased region" description="Basic and acidic residues" evidence="1">
    <location>
        <begin position="102"/>
        <end position="129"/>
    </location>
</feature>
<accession>A0A224YZQ9</accession>
<proteinExistence type="predicted"/>
<feature type="domain" description="DUF6570" evidence="2">
    <location>
        <begin position="223"/>
        <end position="314"/>
    </location>
</feature>
<organism evidence="3">
    <name type="scientific">Rhipicephalus zambeziensis</name>
    <dbReference type="NCBI Taxonomy" id="60191"/>
    <lineage>
        <taxon>Eukaryota</taxon>
        <taxon>Metazoa</taxon>
        <taxon>Ecdysozoa</taxon>
        <taxon>Arthropoda</taxon>
        <taxon>Chelicerata</taxon>
        <taxon>Arachnida</taxon>
        <taxon>Acari</taxon>
        <taxon>Parasitiformes</taxon>
        <taxon>Ixodida</taxon>
        <taxon>Ixodoidea</taxon>
        <taxon>Ixodidae</taxon>
        <taxon>Rhipicephalinae</taxon>
        <taxon>Rhipicephalus</taxon>
        <taxon>Rhipicephalus</taxon>
    </lineage>
</organism>
<reference evidence="3" key="1">
    <citation type="journal article" date="2017" name="Parasit. Vectors">
        <title>Sialotranscriptomics of Rhipicephalus zambeziensis reveals intricate expression profiles of secretory proteins and suggests tight temporal transcriptional regulation during blood-feeding.</title>
        <authorList>
            <person name="de Castro M.H."/>
            <person name="de Klerk D."/>
            <person name="Pienaar R."/>
            <person name="Rees D.J.G."/>
            <person name="Mans B.J."/>
        </authorList>
    </citation>
    <scope>NUCLEOTIDE SEQUENCE</scope>
    <source>
        <tissue evidence="3">Salivary glands</tissue>
    </source>
</reference>
<feature type="compositionally biased region" description="Polar residues" evidence="1">
    <location>
        <begin position="303"/>
        <end position="320"/>
    </location>
</feature>
<feature type="compositionally biased region" description="Basic and acidic residues" evidence="1">
    <location>
        <begin position="67"/>
        <end position="94"/>
    </location>
</feature>
<evidence type="ECO:0000313" key="3">
    <source>
        <dbReference type="EMBL" id="MAA19813.1"/>
    </source>
</evidence>
<feature type="region of interest" description="Disordered" evidence="1">
    <location>
        <begin position="26"/>
        <end position="129"/>
    </location>
</feature>
<dbReference type="InterPro" id="IPR046700">
    <property type="entry name" value="DUF6570"/>
</dbReference>